<dbReference type="FunFam" id="3.40.720.10:FF:000017">
    <property type="entry name" value="Predicted protein"/>
    <property type="match status" value="1"/>
</dbReference>
<proteinExistence type="predicted"/>
<organism evidence="2 3">
    <name type="scientific">Allacma fusca</name>
    <dbReference type="NCBI Taxonomy" id="39272"/>
    <lineage>
        <taxon>Eukaryota</taxon>
        <taxon>Metazoa</taxon>
        <taxon>Ecdysozoa</taxon>
        <taxon>Arthropoda</taxon>
        <taxon>Hexapoda</taxon>
        <taxon>Collembola</taxon>
        <taxon>Symphypleona</taxon>
        <taxon>Sminthuridae</taxon>
        <taxon>Allacma</taxon>
    </lineage>
</organism>
<dbReference type="Pfam" id="PF02995">
    <property type="entry name" value="DUF229"/>
    <property type="match status" value="1"/>
</dbReference>
<dbReference type="EMBL" id="CAJVCH010571396">
    <property type="protein sequence ID" value="CAG7837414.1"/>
    <property type="molecule type" value="Genomic_DNA"/>
</dbReference>
<dbReference type="Proteomes" id="UP000708208">
    <property type="component" value="Unassembled WGS sequence"/>
</dbReference>
<evidence type="ECO:0000313" key="2">
    <source>
        <dbReference type="EMBL" id="CAG7837414.1"/>
    </source>
</evidence>
<sequence>MWGRRTMFRGKRKKILISILTTTFIIYFIDFSVVLERKKEFHGENNYLEAKGPKSVLVDLPGCVIPLEVENPEVPESAKITCDISRPRITYVQGNRIFLNTSFRDAECCYKGLIRRPDSDSAISKTEECVKIGEETYVTKYDAVVVICNVRGDVYDDYHAIVRRKTPVPSNTDVPNVVIIGLDSVSRFHFHTLMPKTKQALDELGSIEMLGYTKVGENTFPNAIAFLTGYEEDQVLQFCYNRSKPIDACPFIWNNLSMATALLEDAPNLAIFNYYKFGFLNPPTNHYLRPLMLAALNDYYPYKMMFPCVGSRTTETFVLEHIQQLMEYEAPLFSYTWLTSLAHENVDNLPGADLVFSKFILSLNLSNTILVFMSDHGHRYGNSRTTFNGWFNEKLPFFTITMPSRVKNFLGDQRIQILKSNSRKLTTPFDAYHTLRDILEAYNVKEFDNPPVMINGKLFPRTQGQSLFSNISPDRTCAQAGIPKDFCACADLRGMDLKDPIIEKTVRYAISRINKWIPRRCRVIDVSQITAAAKLNENEFVVGFTTKPGGFQLETMGSFDGSMKNYRISRVNKINGVWCLNDWFLEFYCYCDFFGFLGEFVLGKNR</sequence>
<keyword evidence="1" id="KW-0472">Membrane</keyword>
<dbReference type="GO" id="GO:0005615">
    <property type="term" value="C:extracellular space"/>
    <property type="evidence" value="ECO:0007669"/>
    <property type="project" value="TreeGrafter"/>
</dbReference>
<name>A0A8J2LRD1_9HEXA</name>
<keyword evidence="3" id="KW-1185">Reference proteome</keyword>
<gene>
    <name evidence="2" type="ORF">AFUS01_LOCUS46532</name>
</gene>
<dbReference type="PANTHER" id="PTHR10974:SF6">
    <property type="entry name" value="PROTEIN CBG19234"/>
    <property type="match status" value="1"/>
</dbReference>
<evidence type="ECO:0000313" key="3">
    <source>
        <dbReference type="Proteomes" id="UP000708208"/>
    </source>
</evidence>
<keyword evidence="1" id="KW-1133">Transmembrane helix</keyword>
<dbReference type="CDD" id="cd16021">
    <property type="entry name" value="ALP_like"/>
    <property type="match status" value="1"/>
</dbReference>
<dbReference type="PANTHER" id="PTHR10974">
    <property type="entry name" value="FI08016P-RELATED"/>
    <property type="match status" value="1"/>
</dbReference>
<dbReference type="AlphaFoldDB" id="A0A8J2LRD1"/>
<accession>A0A8J2LRD1</accession>
<reference evidence="2" key="1">
    <citation type="submission" date="2021-06" db="EMBL/GenBank/DDBJ databases">
        <authorList>
            <person name="Hodson N. C."/>
            <person name="Mongue J. A."/>
            <person name="Jaron S. K."/>
        </authorList>
    </citation>
    <scope>NUCLEOTIDE SEQUENCE</scope>
</reference>
<dbReference type="OrthoDB" id="413313at2759"/>
<evidence type="ECO:0000256" key="1">
    <source>
        <dbReference type="SAM" id="Phobius"/>
    </source>
</evidence>
<protein>
    <submittedName>
        <fullName evidence="2">Uncharacterized protein</fullName>
    </submittedName>
</protein>
<feature type="transmembrane region" description="Helical" evidence="1">
    <location>
        <begin position="15"/>
        <end position="35"/>
    </location>
</feature>
<dbReference type="InterPro" id="IPR004245">
    <property type="entry name" value="DUF229"/>
</dbReference>
<comment type="caution">
    <text evidence="2">The sequence shown here is derived from an EMBL/GenBank/DDBJ whole genome shotgun (WGS) entry which is preliminary data.</text>
</comment>
<keyword evidence="1" id="KW-0812">Transmembrane</keyword>